<name>A0A0U0QVD7_MYCTX</name>
<dbReference type="Proteomes" id="UP000038802">
    <property type="component" value="Unassembled WGS sequence"/>
</dbReference>
<gene>
    <name evidence="2" type="ORF">ERS007703_01374</name>
</gene>
<evidence type="ECO:0000259" key="1">
    <source>
        <dbReference type="Pfam" id="PF10647"/>
    </source>
</evidence>
<accession>A0A0U0QVD7</accession>
<reference evidence="3" key="1">
    <citation type="submission" date="2015-03" db="EMBL/GenBank/DDBJ databases">
        <authorList>
            <consortium name="Pathogen Informatics"/>
        </authorList>
    </citation>
    <scope>NUCLEOTIDE SEQUENCE [LARGE SCALE GENOMIC DNA]</scope>
    <source>
        <strain evidence="3">K00500041</strain>
    </source>
</reference>
<feature type="domain" description="Lipoprotein LpqB C-terminal" evidence="1">
    <location>
        <begin position="2"/>
        <end position="208"/>
    </location>
</feature>
<dbReference type="STRING" id="115862.BBG46_16920"/>
<dbReference type="InterPro" id="IPR018910">
    <property type="entry name" value="LpqB_C"/>
</dbReference>
<evidence type="ECO:0000313" key="3">
    <source>
        <dbReference type="Proteomes" id="UP000038802"/>
    </source>
</evidence>
<dbReference type="EMBL" id="CSAE01000114">
    <property type="protein sequence ID" value="COV42981.1"/>
    <property type="molecule type" value="Genomic_DNA"/>
</dbReference>
<sequence>MWVGDLGGEAVQSADGHSLSRPSWSLDDAVWVVVDTNVVLRAIQDPASGQPARIPVDSTAVASRFPGAINDLQLSRDGTRAAMVIGGQVILAGVEQTQAGQFALTYPRRLGFGLGSSVVSLSWRTGDDIVVTRTDAAHPVSYVNLDGVNSDAPSRGLQTPLTAIAANPSTVYVAGPQGVLMYSASVESRPGWADVPGLMVPGAAPVLPG</sequence>
<proteinExistence type="predicted"/>
<evidence type="ECO:0000313" key="2">
    <source>
        <dbReference type="EMBL" id="COV42981.1"/>
    </source>
</evidence>
<organism evidence="2 3">
    <name type="scientific">Mycobacterium tuberculosis</name>
    <dbReference type="NCBI Taxonomy" id="1773"/>
    <lineage>
        <taxon>Bacteria</taxon>
        <taxon>Bacillati</taxon>
        <taxon>Actinomycetota</taxon>
        <taxon>Actinomycetes</taxon>
        <taxon>Mycobacteriales</taxon>
        <taxon>Mycobacteriaceae</taxon>
        <taxon>Mycobacterium</taxon>
        <taxon>Mycobacterium tuberculosis complex</taxon>
    </lineage>
</organism>
<keyword evidence="2" id="KW-0449">Lipoprotein</keyword>
<dbReference type="Pfam" id="PF10647">
    <property type="entry name" value="Gmad1"/>
    <property type="match status" value="1"/>
</dbReference>
<dbReference type="AlphaFoldDB" id="A0A0U0QVD7"/>
<protein>
    <submittedName>
        <fullName evidence="2">Lipoprotein lpqB</fullName>
    </submittedName>
</protein>